<feature type="transmembrane region" description="Helical" evidence="1">
    <location>
        <begin position="12"/>
        <end position="31"/>
    </location>
</feature>
<keyword evidence="3" id="KW-1185">Reference proteome</keyword>
<evidence type="ECO:0000313" key="3">
    <source>
        <dbReference type="Proteomes" id="UP000199607"/>
    </source>
</evidence>
<sequence>MKFSLIYISNFVLQYKACMSSILIVCAHVFFDLSKHFWKVLNDNSMTATPIFANEAGLSKSL</sequence>
<proteinExistence type="predicted"/>
<accession>A0A1I4FVZ9</accession>
<keyword evidence="1" id="KW-0812">Transmembrane</keyword>
<reference evidence="3" key="1">
    <citation type="submission" date="2016-10" db="EMBL/GenBank/DDBJ databases">
        <authorList>
            <person name="Varghese N."/>
            <person name="Submissions S."/>
        </authorList>
    </citation>
    <scope>NUCLEOTIDE SEQUENCE [LARGE SCALE GENOMIC DNA]</scope>
    <source>
        <strain evidence="3">CGMCC 1.7738</strain>
    </source>
</reference>
<evidence type="ECO:0000313" key="2">
    <source>
        <dbReference type="EMBL" id="SFL21733.1"/>
    </source>
</evidence>
<dbReference type="Proteomes" id="UP000199607">
    <property type="component" value="Unassembled WGS sequence"/>
</dbReference>
<keyword evidence="1" id="KW-1133">Transmembrane helix</keyword>
<dbReference type="AlphaFoldDB" id="A0A1I4FVZ9"/>
<evidence type="ECO:0000256" key="1">
    <source>
        <dbReference type="SAM" id="Phobius"/>
    </source>
</evidence>
<dbReference type="EMBL" id="FOTC01000003">
    <property type="protein sequence ID" value="SFL21733.1"/>
    <property type="molecule type" value="Genomic_DNA"/>
</dbReference>
<keyword evidence="1" id="KW-0472">Membrane</keyword>
<name>A0A1I4FVZ9_9EURY</name>
<gene>
    <name evidence="2" type="ORF">SAMN04487950_2857</name>
</gene>
<organism evidence="2 3">
    <name type="scientific">Halogranum rubrum</name>
    <dbReference type="NCBI Taxonomy" id="553466"/>
    <lineage>
        <taxon>Archaea</taxon>
        <taxon>Methanobacteriati</taxon>
        <taxon>Methanobacteriota</taxon>
        <taxon>Stenosarchaea group</taxon>
        <taxon>Halobacteria</taxon>
        <taxon>Halobacteriales</taxon>
        <taxon>Haloferacaceae</taxon>
    </lineage>
</organism>
<protein>
    <submittedName>
        <fullName evidence="2">Uncharacterized protein</fullName>
    </submittedName>
</protein>
<dbReference type="STRING" id="553466.SAMN04487950_2857"/>